<keyword evidence="2" id="KW-1185">Reference proteome</keyword>
<accession>A0AAD5QP14</accession>
<evidence type="ECO:0000313" key="2">
    <source>
        <dbReference type="Proteomes" id="UP001196413"/>
    </source>
</evidence>
<proteinExistence type="predicted"/>
<reference evidence="1" key="1">
    <citation type="submission" date="2021-06" db="EMBL/GenBank/DDBJ databases">
        <title>Parelaphostrongylus tenuis whole genome reference sequence.</title>
        <authorList>
            <person name="Garwood T.J."/>
            <person name="Larsen P.A."/>
            <person name="Fountain-Jones N.M."/>
            <person name="Garbe J.R."/>
            <person name="Macchietto M.G."/>
            <person name="Kania S.A."/>
            <person name="Gerhold R.W."/>
            <person name="Richards J.E."/>
            <person name="Wolf T.M."/>
        </authorList>
    </citation>
    <scope>NUCLEOTIDE SEQUENCE</scope>
    <source>
        <strain evidence="1">MNPRO001-30</strain>
        <tissue evidence="1">Meninges</tissue>
    </source>
</reference>
<dbReference type="AlphaFoldDB" id="A0AAD5QP14"/>
<sequence>MDRKNQRVAMVELHKTGKKTADNVEIDKSASICRDVKRFGEAGKIENHPRKVVQPLCLLRKTLKRARAKFNEIRSSRCAKCLGELGISEEGVHNTVKNLACSLSGQKDETKTALKSSPDESFYRWFSLVESAFRCYEDMHGRTLYDRQI</sequence>
<protein>
    <submittedName>
        <fullName evidence="1">Uncharacterized protein</fullName>
    </submittedName>
</protein>
<dbReference type="EMBL" id="JAHQIW010002740">
    <property type="protein sequence ID" value="KAJ1356200.1"/>
    <property type="molecule type" value="Genomic_DNA"/>
</dbReference>
<evidence type="ECO:0000313" key="1">
    <source>
        <dbReference type="EMBL" id="KAJ1356200.1"/>
    </source>
</evidence>
<comment type="caution">
    <text evidence="1">The sequence shown here is derived from an EMBL/GenBank/DDBJ whole genome shotgun (WGS) entry which is preliminary data.</text>
</comment>
<name>A0AAD5QP14_PARTN</name>
<dbReference type="Proteomes" id="UP001196413">
    <property type="component" value="Unassembled WGS sequence"/>
</dbReference>
<gene>
    <name evidence="1" type="ORF">KIN20_013869</name>
</gene>
<organism evidence="1 2">
    <name type="scientific">Parelaphostrongylus tenuis</name>
    <name type="common">Meningeal worm</name>
    <dbReference type="NCBI Taxonomy" id="148309"/>
    <lineage>
        <taxon>Eukaryota</taxon>
        <taxon>Metazoa</taxon>
        <taxon>Ecdysozoa</taxon>
        <taxon>Nematoda</taxon>
        <taxon>Chromadorea</taxon>
        <taxon>Rhabditida</taxon>
        <taxon>Rhabditina</taxon>
        <taxon>Rhabditomorpha</taxon>
        <taxon>Strongyloidea</taxon>
        <taxon>Metastrongylidae</taxon>
        <taxon>Parelaphostrongylus</taxon>
    </lineage>
</organism>